<gene>
    <name evidence="3" type="ORF">JX001_04265</name>
</gene>
<keyword evidence="1" id="KW-1133">Transmembrane helix</keyword>
<accession>A0ABX7LT42</accession>
<feature type="transmembrane region" description="Helical" evidence="1">
    <location>
        <begin position="21"/>
        <end position="45"/>
    </location>
</feature>
<keyword evidence="1" id="KW-0472">Membrane</keyword>
<organism evidence="3 4">
    <name type="scientific">Brevundimonas fontaquae</name>
    <dbReference type="NCBI Taxonomy" id="2813778"/>
    <lineage>
        <taxon>Bacteria</taxon>
        <taxon>Pseudomonadati</taxon>
        <taxon>Pseudomonadota</taxon>
        <taxon>Alphaproteobacteria</taxon>
        <taxon>Caulobacterales</taxon>
        <taxon>Caulobacteraceae</taxon>
        <taxon>Brevundimonas</taxon>
    </lineage>
</organism>
<feature type="transmembrane region" description="Helical" evidence="1">
    <location>
        <begin position="57"/>
        <end position="79"/>
    </location>
</feature>
<dbReference type="RefSeq" id="WP_205682430.1">
    <property type="nucleotide sequence ID" value="NZ_CP070968.1"/>
</dbReference>
<reference evidence="3 4" key="1">
    <citation type="submission" date="2021-02" db="EMBL/GenBank/DDBJ databases">
        <title>Brevundimonas sp. CS1 genome sequence.</title>
        <authorList>
            <person name="Lee K."/>
            <person name="Choi Y.-J."/>
            <person name="Son H.-R."/>
        </authorList>
    </citation>
    <scope>NUCLEOTIDE SEQUENCE [LARGE SCALE GENOMIC DNA]</scope>
    <source>
        <strain evidence="3 4">CS1</strain>
    </source>
</reference>
<protein>
    <submittedName>
        <fullName evidence="3">YcxB family protein</fullName>
    </submittedName>
</protein>
<evidence type="ECO:0000313" key="3">
    <source>
        <dbReference type="EMBL" id="QSF55032.1"/>
    </source>
</evidence>
<keyword evidence="4" id="KW-1185">Reference proteome</keyword>
<name>A0ABX7LT42_9CAUL</name>
<sequence length="173" mass="19276">MIVVEAVRPTARELRPIASGWGAIHWLNTLPFYVGVLGFLIFGLVAMGPDGDAYSPWLLFVFFAGTVAAWWASCQLMIWGNARARKMAPASGADWRWTISEDGLTFESPFQSGWMDWKAIKSVQEEKDRFLFLVLPNQNSVLPKRSLTEDQASALRTLVDDLDRRGVLGAGVD</sequence>
<evidence type="ECO:0000259" key="2">
    <source>
        <dbReference type="Pfam" id="PF14317"/>
    </source>
</evidence>
<keyword evidence="1" id="KW-0812">Transmembrane</keyword>
<evidence type="ECO:0000256" key="1">
    <source>
        <dbReference type="SAM" id="Phobius"/>
    </source>
</evidence>
<dbReference type="EMBL" id="CP070968">
    <property type="protein sequence ID" value="QSF55032.1"/>
    <property type="molecule type" value="Genomic_DNA"/>
</dbReference>
<proteinExistence type="predicted"/>
<dbReference type="Pfam" id="PF14317">
    <property type="entry name" value="YcxB"/>
    <property type="match status" value="1"/>
</dbReference>
<feature type="domain" description="YcxB-like C-terminal" evidence="2">
    <location>
        <begin position="99"/>
        <end position="158"/>
    </location>
</feature>
<dbReference type="Proteomes" id="UP000662957">
    <property type="component" value="Chromosome"/>
</dbReference>
<dbReference type="InterPro" id="IPR025588">
    <property type="entry name" value="YcxB-like_C"/>
</dbReference>
<evidence type="ECO:0000313" key="4">
    <source>
        <dbReference type="Proteomes" id="UP000662957"/>
    </source>
</evidence>